<dbReference type="InterPro" id="IPR001031">
    <property type="entry name" value="Thioesterase"/>
</dbReference>
<dbReference type="Pfam" id="PF00975">
    <property type="entry name" value="Thioesterase"/>
    <property type="match status" value="1"/>
</dbReference>
<accession>A0A848H0J5</accession>
<dbReference type="PANTHER" id="PTHR11487">
    <property type="entry name" value="THIOESTERASE"/>
    <property type="match status" value="1"/>
</dbReference>
<dbReference type="InterPro" id="IPR012223">
    <property type="entry name" value="TEII"/>
</dbReference>
<dbReference type="PANTHER" id="PTHR11487:SF0">
    <property type="entry name" value="S-ACYL FATTY ACID SYNTHASE THIOESTERASE, MEDIUM CHAIN"/>
    <property type="match status" value="1"/>
</dbReference>
<dbReference type="SUPFAM" id="SSF53474">
    <property type="entry name" value="alpha/beta-Hydrolases"/>
    <property type="match status" value="1"/>
</dbReference>
<evidence type="ECO:0000256" key="1">
    <source>
        <dbReference type="ARBA" id="ARBA00007169"/>
    </source>
</evidence>
<evidence type="ECO:0000259" key="2">
    <source>
        <dbReference type="Pfam" id="PF00975"/>
    </source>
</evidence>
<evidence type="ECO:0000313" key="4">
    <source>
        <dbReference type="Proteomes" id="UP000541185"/>
    </source>
</evidence>
<dbReference type="RefSeq" id="WP_169418608.1">
    <property type="nucleotide sequence ID" value="NZ_JABBFX010000001.1"/>
</dbReference>
<organism evidence="3 4">
    <name type="scientific">Ramlibacter agri</name>
    <dbReference type="NCBI Taxonomy" id="2728837"/>
    <lineage>
        <taxon>Bacteria</taxon>
        <taxon>Pseudomonadati</taxon>
        <taxon>Pseudomonadota</taxon>
        <taxon>Betaproteobacteria</taxon>
        <taxon>Burkholderiales</taxon>
        <taxon>Comamonadaceae</taxon>
        <taxon>Ramlibacter</taxon>
    </lineage>
</organism>
<gene>
    <name evidence="3" type="ORF">HHL11_12040</name>
</gene>
<proteinExistence type="inferred from homology"/>
<comment type="similarity">
    <text evidence="1">Belongs to the thioesterase family.</text>
</comment>
<feature type="domain" description="Thioesterase" evidence="2">
    <location>
        <begin position="19"/>
        <end position="237"/>
    </location>
</feature>
<dbReference type="InterPro" id="IPR029058">
    <property type="entry name" value="AB_hydrolase_fold"/>
</dbReference>
<comment type="caution">
    <text evidence="3">The sequence shown here is derived from an EMBL/GenBank/DDBJ whole genome shotgun (WGS) entry which is preliminary data.</text>
</comment>
<keyword evidence="4" id="KW-1185">Reference proteome</keyword>
<name>A0A848H0J5_9BURK</name>
<evidence type="ECO:0000313" key="3">
    <source>
        <dbReference type="EMBL" id="NML44486.1"/>
    </source>
</evidence>
<protein>
    <submittedName>
        <fullName evidence="3">Thioesterase</fullName>
    </submittedName>
</protein>
<dbReference type="EMBL" id="JABBFX010000001">
    <property type="protein sequence ID" value="NML44486.1"/>
    <property type="molecule type" value="Genomic_DNA"/>
</dbReference>
<reference evidence="3 4" key="1">
    <citation type="submission" date="2020-04" db="EMBL/GenBank/DDBJ databases">
        <title>Ramlibacter sp. G-1-2-2 isolated from soil.</title>
        <authorList>
            <person name="Dahal R.H."/>
        </authorList>
    </citation>
    <scope>NUCLEOTIDE SEQUENCE [LARGE SCALE GENOMIC DNA]</scope>
    <source>
        <strain evidence="3 4">G-1-2-2</strain>
    </source>
</reference>
<sequence>MSVRIFTSQPGAGPPRLRVLCFAHAGAGAAIFRTWPEHLPAGIELACPSLPGRDARAMEAPLSDMQALVADVAGTVLPLLDLPYCLYGHSLGAFVAFDLAHELARQGAPRPLHLFVGAQRAPRLPHSQEPIYQLPDAAFLDGVRSRHDALPAALLADAGMRSYLTRLLRADFTLVEAYRHAAREPLSCGITVFGGREDTAVPPALLAGWAEETTAPCETVLLPGGHFFFRSHAAAFFAEFRPRLAGAMPAGALP</sequence>
<dbReference type="GO" id="GO:0008610">
    <property type="term" value="P:lipid biosynthetic process"/>
    <property type="evidence" value="ECO:0007669"/>
    <property type="project" value="TreeGrafter"/>
</dbReference>
<dbReference type="AlphaFoldDB" id="A0A848H0J5"/>
<dbReference type="Proteomes" id="UP000541185">
    <property type="component" value="Unassembled WGS sequence"/>
</dbReference>
<dbReference type="Gene3D" id="3.40.50.1820">
    <property type="entry name" value="alpha/beta hydrolase"/>
    <property type="match status" value="1"/>
</dbReference>